<name>A0ABP5SSG4_9ACTN</name>
<dbReference type="Proteomes" id="UP001501444">
    <property type="component" value="Unassembled WGS sequence"/>
</dbReference>
<organism evidence="2 3">
    <name type="scientific">Dactylosporangium salmoneum</name>
    <dbReference type="NCBI Taxonomy" id="53361"/>
    <lineage>
        <taxon>Bacteria</taxon>
        <taxon>Bacillati</taxon>
        <taxon>Actinomycetota</taxon>
        <taxon>Actinomycetes</taxon>
        <taxon>Micromonosporales</taxon>
        <taxon>Micromonosporaceae</taxon>
        <taxon>Dactylosporangium</taxon>
    </lineage>
</organism>
<keyword evidence="1" id="KW-1133">Transmembrane helix</keyword>
<comment type="caution">
    <text evidence="2">The sequence shown here is derived from an EMBL/GenBank/DDBJ whole genome shotgun (WGS) entry which is preliminary data.</text>
</comment>
<evidence type="ECO:0000313" key="2">
    <source>
        <dbReference type="EMBL" id="GAA2337673.1"/>
    </source>
</evidence>
<gene>
    <name evidence="2" type="ORF">GCM10010170_018950</name>
</gene>
<evidence type="ECO:0008006" key="4">
    <source>
        <dbReference type="Google" id="ProtNLM"/>
    </source>
</evidence>
<dbReference type="EMBL" id="BAAARV010000017">
    <property type="protein sequence ID" value="GAA2337673.1"/>
    <property type="molecule type" value="Genomic_DNA"/>
</dbReference>
<dbReference type="InterPro" id="IPR021215">
    <property type="entry name" value="DUF2752"/>
</dbReference>
<keyword evidence="1" id="KW-0472">Membrane</keyword>
<evidence type="ECO:0000256" key="1">
    <source>
        <dbReference type="SAM" id="Phobius"/>
    </source>
</evidence>
<evidence type="ECO:0000313" key="3">
    <source>
        <dbReference type="Proteomes" id="UP001501444"/>
    </source>
</evidence>
<sequence length="133" mass="13661">MRRQYSVPERLGGLGVAVAAAATVWPAVTAGAGLGVPCPLRWATGIPCPFCGLTTAAVELTHGRPLASLGANPAVLGLAILTAVTVPLVLLRWLGLVSPPVPWSASTRRRIELAALAAAAASWALQLHRFGLV</sequence>
<accession>A0ABP5SSG4</accession>
<feature type="transmembrane region" description="Helical" evidence="1">
    <location>
        <begin position="74"/>
        <end position="93"/>
    </location>
</feature>
<reference evidence="3" key="1">
    <citation type="journal article" date="2019" name="Int. J. Syst. Evol. Microbiol.">
        <title>The Global Catalogue of Microorganisms (GCM) 10K type strain sequencing project: providing services to taxonomists for standard genome sequencing and annotation.</title>
        <authorList>
            <consortium name="The Broad Institute Genomics Platform"/>
            <consortium name="The Broad Institute Genome Sequencing Center for Infectious Disease"/>
            <person name="Wu L."/>
            <person name="Ma J."/>
        </authorList>
    </citation>
    <scope>NUCLEOTIDE SEQUENCE [LARGE SCALE GENOMIC DNA]</scope>
    <source>
        <strain evidence="3">JCM 3272</strain>
    </source>
</reference>
<dbReference type="RefSeq" id="WP_344611901.1">
    <property type="nucleotide sequence ID" value="NZ_BAAARV010000017.1"/>
</dbReference>
<proteinExistence type="predicted"/>
<keyword evidence="3" id="KW-1185">Reference proteome</keyword>
<protein>
    <recommendedName>
        <fullName evidence="4">DUF2752 domain-containing protein</fullName>
    </recommendedName>
</protein>
<keyword evidence="1" id="KW-0812">Transmembrane</keyword>
<dbReference type="Pfam" id="PF10825">
    <property type="entry name" value="DUF2752"/>
    <property type="match status" value="1"/>
</dbReference>